<keyword evidence="10 13" id="KW-1133">Transmembrane helix</keyword>
<evidence type="ECO:0000256" key="11">
    <source>
        <dbReference type="ARBA" id="ARBA00023004"/>
    </source>
</evidence>
<keyword evidence="9 13" id="KW-0249">Electron transport</keyword>
<reference evidence="14 15" key="1">
    <citation type="submission" date="2011-09" db="EMBL/GenBank/DDBJ databases">
        <authorList>
            <consortium name="US DOE Joint Genome Institute (JGI-PGF)"/>
            <person name="Lucas S."/>
            <person name="Han J."/>
            <person name="Lapidus A."/>
            <person name="Cheng J.-F."/>
            <person name="Goodwin L."/>
            <person name="Pitluck S."/>
            <person name="Peters L."/>
            <person name="Land M.L."/>
            <person name="Hauser L."/>
            <person name="Orellana R."/>
            <person name="Lovley D."/>
            <person name="Woyke T.J."/>
        </authorList>
    </citation>
    <scope>NUCLEOTIDE SEQUENCE [LARGE SCALE GENOMIC DNA]</scope>
    <source>
        <strain evidence="14 15">2ac9</strain>
    </source>
</reference>
<dbReference type="PIRSF" id="PIRSF006446">
    <property type="entry name" value="Cyt_quinol_oxidase_1"/>
    <property type="match status" value="1"/>
</dbReference>
<dbReference type="InterPro" id="IPR002585">
    <property type="entry name" value="Cyt-d_ubiquinol_oxidase_su_1"/>
</dbReference>
<feature type="transmembrane region" description="Helical" evidence="13">
    <location>
        <begin position="320"/>
        <end position="341"/>
    </location>
</feature>
<keyword evidence="3 13" id="KW-0813">Transport</keyword>
<dbReference type="RefSeq" id="WP_004075077.1">
    <property type="nucleotide sequence ID" value="NZ_CM001488.1"/>
</dbReference>
<dbReference type="GO" id="GO:0070069">
    <property type="term" value="C:cytochrome complex"/>
    <property type="evidence" value="ECO:0007669"/>
    <property type="project" value="UniProtKB-UniRule"/>
</dbReference>
<evidence type="ECO:0000256" key="5">
    <source>
        <dbReference type="ARBA" id="ARBA00022519"/>
    </source>
</evidence>
<comment type="similarity">
    <text evidence="2 13">Belongs to the cytochrome ubiquinol oxidase subunit 1 family.</text>
</comment>
<reference evidence="14 15" key="2">
    <citation type="submission" date="2012-02" db="EMBL/GenBank/DDBJ databases">
        <title>Improved High-Quality Draft sequence of Desulfobacter postgatei 2ac9.</title>
        <authorList>
            <consortium name="US DOE Joint Genome Institute"/>
            <person name="Lucas S."/>
            <person name="Han J."/>
            <person name="Lapidus A."/>
            <person name="Cheng J.-F."/>
            <person name="Goodwin L."/>
            <person name="Pitluck S."/>
            <person name="Peters L."/>
            <person name="Ovchinnikova G."/>
            <person name="Held B."/>
            <person name="Detter J.C."/>
            <person name="Han C."/>
            <person name="Tapia R."/>
            <person name="Land M."/>
            <person name="Hauser L."/>
            <person name="Kyrpides N."/>
            <person name="Ivanova N."/>
            <person name="Pagani I."/>
            <person name="Orellana R."/>
            <person name="Lovley D."/>
            <person name="Woyke T."/>
        </authorList>
    </citation>
    <scope>NUCLEOTIDE SEQUENCE [LARGE SCALE GENOMIC DNA]</scope>
    <source>
        <strain evidence="14 15">2ac9</strain>
    </source>
</reference>
<evidence type="ECO:0000256" key="4">
    <source>
        <dbReference type="ARBA" id="ARBA00022475"/>
    </source>
</evidence>
<evidence type="ECO:0000256" key="12">
    <source>
        <dbReference type="ARBA" id="ARBA00023136"/>
    </source>
</evidence>
<accession>I5B6R0</accession>
<dbReference type="AlphaFoldDB" id="I5B6R0"/>
<dbReference type="GO" id="GO:0020037">
    <property type="term" value="F:heme binding"/>
    <property type="evidence" value="ECO:0007669"/>
    <property type="project" value="TreeGrafter"/>
</dbReference>
<evidence type="ECO:0000256" key="3">
    <source>
        <dbReference type="ARBA" id="ARBA00022448"/>
    </source>
</evidence>
<dbReference type="GO" id="GO:0046872">
    <property type="term" value="F:metal ion binding"/>
    <property type="evidence" value="ECO:0007669"/>
    <property type="project" value="UniProtKB-UniRule"/>
</dbReference>
<feature type="transmembrane region" description="Helical" evidence="13">
    <location>
        <begin position="181"/>
        <end position="205"/>
    </location>
</feature>
<evidence type="ECO:0000313" key="14">
    <source>
        <dbReference type="EMBL" id="EIM65173.1"/>
    </source>
</evidence>
<keyword evidence="5" id="KW-0997">Cell inner membrane</keyword>
<proteinExistence type="inferred from homology"/>
<evidence type="ECO:0000256" key="8">
    <source>
        <dbReference type="ARBA" id="ARBA00022723"/>
    </source>
</evidence>
<evidence type="ECO:0000256" key="7">
    <source>
        <dbReference type="ARBA" id="ARBA00022692"/>
    </source>
</evidence>
<feature type="transmembrane region" description="Helical" evidence="13">
    <location>
        <begin position="92"/>
        <end position="115"/>
    </location>
</feature>
<dbReference type="STRING" id="879212.DespoDRAFT_03404"/>
<evidence type="ECO:0000256" key="6">
    <source>
        <dbReference type="ARBA" id="ARBA00022617"/>
    </source>
</evidence>
<name>I5B6R0_9BACT</name>
<dbReference type="EMBL" id="CM001488">
    <property type="protein sequence ID" value="EIM65173.1"/>
    <property type="molecule type" value="Genomic_DNA"/>
</dbReference>
<feature type="transmembrane region" description="Helical" evidence="13">
    <location>
        <begin position="53"/>
        <end position="72"/>
    </location>
</feature>
<evidence type="ECO:0000313" key="15">
    <source>
        <dbReference type="Proteomes" id="UP000005778"/>
    </source>
</evidence>
<feature type="transmembrane region" description="Helical" evidence="13">
    <location>
        <begin position="393"/>
        <end position="422"/>
    </location>
</feature>
<keyword evidence="6 13" id="KW-0349">Heme</keyword>
<dbReference type="GO" id="GO:0016682">
    <property type="term" value="F:oxidoreductase activity, acting on diphenols and related substances as donors, oxygen as acceptor"/>
    <property type="evidence" value="ECO:0007669"/>
    <property type="project" value="TreeGrafter"/>
</dbReference>
<feature type="transmembrane region" description="Helical" evidence="13">
    <location>
        <begin position="217"/>
        <end position="235"/>
    </location>
</feature>
<feature type="transmembrane region" description="Helical" evidence="13">
    <location>
        <begin position="12"/>
        <end position="33"/>
    </location>
</feature>
<keyword evidence="12 13" id="KW-0472">Membrane</keyword>
<keyword evidence="8 13" id="KW-0479">Metal-binding</keyword>
<dbReference type="PANTHER" id="PTHR30365">
    <property type="entry name" value="CYTOCHROME D UBIQUINOL OXIDASE"/>
    <property type="match status" value="1"/>
</dbReference>
<dbReference type="PANTHER" id="PTHR30365:SF0">
    <property type="entry name" value="CYTOCHROME BD-I UBIQUINOL OXIDASE SUBUNIT 1"/>
    <property type="match status" value="1"/>
</dbReference>
<keyword evidence="11 13" id="KW-0408">Iron</keyword>
<dbReference type="OrthoDB" id="9807042at2"/>
<evidence type="ECO:0000256" key="10">
    <source>
        <dbReference type="ARBA" id="ARBA00022989"/>
    </source>
</evidence>
<keyword evidence="4 13" id="KW-1003">Cell membrane</keyword>
<gene>
    <name evidence="14" type="ORF">DespoDRAFT_03404</name>
</gene>
<evidence type="ECO:0000256" key="2">
    <source>
        <dbReference type="ARBA" id="ARBA00009819"/>
    </source>
</evidence>
<feature type="transmembrane region" description="Helical" evidence="13">
    <location>
        <begin position="353"/>
        <end position="373"/>
    </location>
</feature>
<protein>
    <submittedName>
        <fullName evidence="14">Cytochrome bd-type quinol oxidase, subunit 1</fullName>
    </submittedName>
</protein>
<keyword evidence="15" id="KW-1185">Reference proteome</keyword>
<dbReference type="eggNOG" id="COG1271">
    <property type="taxonomic scope" value="Bacteria"/>
</dbReference>
<evidence type="ECO:0000256" key="1">
    <source>
        <dbReference type="ARBA" id="ARBA00004429"/>
    </source>
</evidence>
<dbReference type="GO" id="GO:0019646">
    <property type="term" value="P:aerobic electron transport chain"/>
    <property type="evidence" value="ECO:0007669"/>
    <property type="project" value="InterPro"/>
</dbReference>
<dbReference type="HOGENOM" id="CLU_030555_3_3_7"/>
<sequence>MDPVFLSRLQFAAATMFHFLFVPLTLGLSILIAYMETKYAWSGDKNYLRMTKFWGKLFLINFALGVVTGITLEFQFGTNWSRYSEYVGDVFGSLLAIEASAAFFLESTFIGIWIFGWKKISAKAHAIVMWLVAIAGNFSAVWILIANGFMQNPVGYDIRNGRAELTDFLAVITNKHGLLEIIHVVPASLLLGSFFVMGISAYHLLKKQHTEIFLKSFRIALVVGLVSSLTVGLTGDMHGVNVSKTQPAKLAAMESHWETRAQAPIVMFAIPDETQEKNKIEIGSIPGLLSFLGFHDFNAEVIGLQDIPKQDRPPVLPTFVGFRTMVGLGTLFILLMIYGWIRRNKLLESPNFLKIMFWSIPLPYIAMEMGWVVSEVGRQPWIVYNLMRTSDAASPIAGAQVMVSLTAFILVYGLLGAVGFYLMAKSVKEGPEAVTA</sequence>
<dbReference type="GO" id="GO:0005886">
    <property type="term" value="C:plasma membrane"/>
    <property type="evidence" value="ECO:0007669"/>
    <property type="project" value="UniProtKB-SubCell"/>
</dbReference>
<evidence type="ECO:0000256" key="13">
    <source>
        <dbReference type="PIRNR" id="PIRNR006446"/>
    </source>
</evidence>
<dbReference type="Pfam" id="PF01654">
    <property type="entry name" value="Cyt_bd_oxida_I"/>
    <property type="match status" value="1"/>
</dbReference>
<evidence type="ECO:0000256" key="9">
    <source>
        <dbReference type="ARBA" id="ARBA00022982"/>
    </source>
</evidence>
<dbReference type="Proteomes" id="UP000005778">
    <property type="component" value="Chromosome"/>
</dbReference>
<comment type="subcellular location">
    <subcellularLocation>
        <location evidence="1">Cell inner membrane</location>
        <topology evidence="1">Multi-pass membrane protein</topology>
    </subcellularLocation>
</comment>
<dbReference type="GO" id="GO:0009055">
    <property type="term" value="F:electron transfer activity"/>
    <property type="evidence" value="ECO:0007669"/>
    <property type="project" value="UniProtKB-UniRule"/>
</dbReference>
<keyword evidence="7 13" id="KW-0812">Transmembrane</keyword>
<organism evidence="14 15">
    <name type="scientific">Desulfobacter postgatei 2ac9</name>
    <dbReference type="NCBI Taxonomy" id="879212"/>
    <lineage>
        <taxon>Bacteria</taxon>
        <taxon>Pseudomonadati</taxon>
        <taxon>Thermodesulfobacteriota</taxon>
        <taxon>Desulfobacteria</taxon>
        <taxon>Desulfobacterales</taxon>
        <taxon>Desulfobacteraceae</taxon>
        <taxon>Desulfobacter</taxon>
    </lineage>
</organism>
<feature type="transmembrane region" description="Helical" evidence="13">
    <location>
        <begin position="127"/>
        <end position="145"/>
    </location>
</feature>